<reference evidence="2 3" key="1">
    <citation type="submission" date="2023-03" db="EMBL/GenBank/DDBJ databases">
        <title>High recombination rates correlate with genetic variation in Cardiocondyla obscurior ants.</title>
        <authorList>
            <person name="Errbii M."/>
        </authorList>
    </citation>
    <scope>NUCLEOTIDE SEQUENCE [LARGE SCALE GENOMIC DNA]</scope>
    <source>
        <strain evidence="2">Alpha-2009</strain>
        <tissue evidence="2">Whole body</tissue>
    </source>
</reference>
<name>A0AAW2G698_9HYME</name>
<organism evidence="2 3">
    <name type="scientific">Cardiocondyla obscurior</name>
    <dbReference type="NCBI Taxonomy" id="286306"/>
    <lineage>
        <taxon>Eukaryota</taxon>
        <taxon>Metazoa</taxon>
        <taxon>Ecdysozoa</taxon>
        <taxon>Arthropoda</taxon>
        <taxon>Hexapoda</taxon>
        <taxon>Insecta</taxon>
        <taxon>Pterygota</taxon>
        <taxon>Neoptera</taxon>
        <taxon>Endopterygota</taxon>
        <taxon>Hymenoptera</taxon>
        <taxon>Apocrita</taxon>
        <taxon>Aculeata</taxon>
        <taxon>Formicoidea</taxon>
        <taxon>Formicidae</taxon>
        <taxon>Myrmicinae</taxon>
        <taxon>Cardiocondyla</taxon>
    </lineage>
</organism>
<protein>
    <submittedName>
        <fullName evidence="2">Uncharacterized protein</fullName>
    </submittedName>
</protein>
<evidence type="ECO:0000256" key="1">
    <source>
        <dbReference type="SAM" id="MobiDB-lite"/>
    </source>
</evidence>
<evidence type="ECO:0000313" key="2">
    <source>
        <dbReference type="EMBL" id="KAL0123553.1"/>
    </source>
</evidence>
<evidence type="ECO:0000313" key="3">
    <source>
        <dbReference type="Proteomes" id="UP001430953"/>
    </source>
</evidence>
<gene>
    <name evidence="2" type="ORF">PUN28_005811</name>
</gene>
<keyword evidence="3" id="KW-1185">Reference proteome</keyword>
<sequence>MQDRFFARVHARERARIRTRALNFLARTYAHPHPRTSGPRCYVRAAHTYVHTCRHTCARTCTNARTRAAHTYTRARFTRAIALSPRRISPNPGFLSRSLSRSPSSLPTILHPPDKRPRSPPLSPATLSLTRARPSHRLVSLPPRNRPLSTRTVPLASSASSPHPPVRPVSSPLPSPTFTAVLHLT</sequence>
<feature type="compositionally biased region" description="Low complexity" evidence="1">
    <location>
        <begin position="95"/>
        <end position="107"/>
    </location>
</feature>
<accession>A0AAW2G698</accession>
<dbReference type="EMBL" id="JADYXP020000005">
    <property type="protein sequence ID" value="KAL0123553.1"/>
    <property type="molecule type" value="Genomic_DNA"/>
</dbReference>
<feature type="region of interest" description="Disordered" evidence="1">
    <location>
        <begin position="88"/>
        <end position="185"/>
    </location>
</feature>
<dbReference type="AlphaFoldDB" id="A0AAW2G698"/>
<dbReference type="Proteomes" id="UP001430953">
    <property type="component" value="Unassembled WGS sequence"/>
</dbReference>
<proteinExistence type="predicted"/>
<feature type="compositionally biased region" description="Pro residues" evidence="1">
    <location>
        <begin position="162"/>
        <end position="175"/>
    </location>
</feature>
<comment type="caution">
    <text evidence="2">The sequence shown here is derived from an EMBL/GenBank/DDBJ whole genome shotgun (WGS) entry which is preliminary data.</text>
</comment>